<evidence type="ECO:0000313" key="2">
    <source>
        <dbReference type="Proteomes" id="UP000324507"/>
    </source>
</evidence>
<sequence>MKHFRQTWKPLFSKREGQWMDAYEHVSQALDHMGDQHHKFSPAAKASVVEALREALAILDPEPEPTLAVDLVSRRPIKPKRKECNEVLLPETEVSVFQKAFALLAVHRRTLSEFHPDAVALAPLHIAMSLVASGISATEAKIITR</sequence>
<dbReference type="RefSeq" id="WP_150349822.1">
    <property type="nucleotide sequence ID" value="NZ_CP038095.1"/>
</dbReference>
<proteinExistence type="predicted"/>
<dbReference type="EMBL" id="CP044081">
    <property type="protein sequence ID" value="QEU07319.1"/>
    <property type="molecule type" value="Genomic_DNA"/>
</dbReference>
<organism evidence="1 2">
    <name type="scientific">Paracoccus yeei</name>
    <dbReference type="NCBI Taxonomy" id="147645"/>
    <lineage>
        <taxon>Bacteria</taxon>
        <taxon>Pseudomonadati</taxon>
        <taxon>Pseudomonadota</taxon>
        <taxon>Alphaproteobacteria</taxon>
        <taxon>Rhodobacterales</taxon>
        <taxon>Paracoccaceae</taxon>
        <taxon>Paracoccus</taxon>
    </lineage>
</organism>
<protein>
    <submittedName>
        <fullName evidence="1">Uncharacterized protein</fullName>
    </submittedName>
</protein>
<gene>
    <name evidence="1" type="ORF">FOB51_04375</name>
</gene>
<accession>A0A5P2QPJ0</accession>
<name>A0A5P2QPJ0_9RHOB</name>
<dbReference type="AlphaFoldDB" id="A0A5P2QPJ0"/>
<reference evidence="1 2" key="1">
    <citation type="submission" date="2019-09" db="EMBL/GenBank/DDBJ databases">
        <title>FDA dAtabase for Regulatory Grade micrObial Sequences (FDA-ARGOS): Supporting development and validation of Infectious Disease Dx tests.</title>
        <authorList>
            <person name="Sciortino C."/>
            <person name="Tallon L."/>
            <person name="Sadzewicz L."/>
            <person name="Vavikolanu K."/>
            <person name="Mehta A."/>
            <person name="Aluvathingal J."/>
            <person name="Nadendla S."/>
            <person name="Nandy P."/>
            <person name="Geyer C."/>
            <person name="Yan Y."/>
            <person name="Sichtig H."/>
        </authorList>
    </citation>
    <scope>NUCLEOTIDE SEQUENCE [LARGE SCALE GENOMIC DNA]</scope>
    <source>
        <strain evidence="1 2">FDAARGOS_643</strain>
    </source>
</reference>
<dbReference type="Proteomes" id="UP000324507">
    <property type="component" value="Chromosome"/>
</dbReference>
<evidence type="ECO:0000313" key="1">
    <source>
        <dbReference type="EMBL" id="QEU07319.1"/>
    </source>
</evidence>